<dbReference type="RefSeq" id="WP_219051509.1">
    <property type="nucleotide sequence ID" value="NZ_JAHWDP010000001.1"/>
</dbReference>
<dbReference type="InterPro" id="IPR025975">
    <property type="entry name" value="Polysacc_lyase"/>
</dbReference>
<name>A0A9X1JV31_9FLAO</name>
<keyword evidence="3" id="KW-1185">Reference proteome</keyword>
<comment type="caution">
    <text evidence="2">The sequence shown here is derived from an EMBL/GenBank/DDBJ whole genome shotgun (WGS) entry which is preliminary data.</text>
</comment>
<dbReference type="GO" id="GO:0016829">
    <property type="term" value="F:lyase activity"/>
    <property type="evidence" value="ECO:0007669"/>
    <property type="project" value="UniProtKB-KW"/>
</dbReference>
<accession>A0A9X1JV31</accession>
<dbReference type="Pfam" id="PF14099">
    <property type="entry name" value="Polysacc_lyase"/>
    <property type="match status" value="1"/>
</dbReference>
<dbReference type="AlphaFoldDB" id="A0A9X1JV31"/>
<evidence type="ECO:0000256" key="1">
    <source>
        <dbReference type="SAM" id="SignalP"/>
    </source>
</evidence>
<sequence length="323" mass="37820">MKNLTFILLLISFPSLAQTYFFEDFDYPDFETLDSLYQNDARNSIWSTKHAVSTIDFNENGVIDKEEEFKNSVIVLDPFNANNKIIRFELQRLDPFFYAKYSCDDSEINNVIPDSLLLSKYNAPKNLYCVDCNLSPLGTGSYEYKTHMNRNEIAIYGNRGDLYKAKKEHWFGLRMLIDENYQIDNLNPGEIVTQFHSRGKKVINPPIALLIVKDRFKLTITKNNDGKGESFDLGPVVKNKWIDWKYRIIISKSDKKGIVEVWKDGEKVLSQEGRNYIKNYPMYLKIGIYKWGWWDCNKDLNETSYKAISFDKVWADDKDMTQN</sequence>
<reference evidence="2" key="1">
    <citation type="submission" date="2021-07" db="EMBL/GenBank/DDBJ databases">
        <title>Aureisphaera sp. CAU 1614 isolated from sea sediment.</title>
        <authorList>
            <person name="Kim W."/>
        </authorList>
    </citation>
    <scope>NUCLEOTIDE SEQUENCE</scope>
    <source>
        <strain evidence="2">CAU 1614</strain>
    </source>
</reference>
<gene>
    <name evidence="2" type="ORF">KXJ69_03980</name>
</gene>
<keyword evidence="1" id="KW-0732">Signal</keyword>
<protein>
    <submittedName>
        <fullName evidence="2">Polysaccharide lyase</fullName>
    </submittedName>
</protein>
<feature type="signal peptide" evidence="1">
    <location>
        <begin position="1"/>
        <end position="17"/>
    </location>
</feature>
<proteinExistence type="predicted"/>
<keyword evidence="2" id="KW-0456">Lyase</keyword>
<dbReference type="Proteomes" id="UP001138686">
    <property type="component" value="Unassembled WGS sequence"/>
</dbReference>
<evidence type="ECO:0000313" key="2">
    <source>
        <dbReference type="EMBL" id="MBW2937250.1"/>
    </source>
</evidence>
<feature type="chain" id="PRO_5040860840" evidence="1">
    <location>
        <begin position="18"/>
        <end position="323"/>
    </location>
</feature>
<evidence type="ECO:0000313" key="3">
    <source>
        <dbReference type="Proteomes" id="UP001138686"/>
    </source>
</evidence>
<dbReference type="EMBL" id="JAHWDP010000001">
    <property type="protein sequence ID" value="MBW2937250.1"/>
    <property type="molecule type" value="Genomic_DNA"/>
</dbReference>
<organism evidence="2 3">
    <name type="scientific">Halomarinibacterium sedimenti</name>
    <dbReference type="NCBI Taxonomy" id="2857106"/>
    <lineage>
        <taxon>Bacteria</taxon>
        <taxon>Pseudomonadati</taxon>
        <taxon>Bacteroidota</taxon>
        <taxon>Flavobacteriia</taxon>
        <taxon>Flavobacteriales</taxon>
        <taxon>Flavobacteriaceae</taxon>
        <taxon>Halomarinibacterium</taxon>
    </lineage>
</organism>